<feature type="transmembrane region" description="Helical" evidence="1">
    <location>
        <begin position="7"/>
        <end position="24"/>
    </location>
</feature>
<keyword evidence="1" id="KW-0812">Transmembrane</keyword>
<accession>A0A6B0UN92</accession>
<protein>
    <submittedName>
        <fullName evidence="2">Putative secreted protein</fullName>
    </submittedName>
</protein>
<proteinExistence type="predicted"/>
<sequence length="120" mass="14147">MWYRYKWVAVYILLVCLLFYMAMLDKLGARFYGVTAQELSIIRCCIELRTAMNLCTSVYKQACYPLLSWTPWHFRFSLFFFCILLDALLKAIAGFTYTLQLLVLEETIVLLHHCALLKNK</sequence>
<dbReference type="EMBL" id="GIFC01009052">
    <property type="protein sequence ID" value="MXU91135.1"/>
    <property type="molecule type" value="Transcribed_RNA"/>
</dbReference>
<reference evidence="2" key="1">
    <citation type="submission" date="2019-12" db="EMBL/GenBank/DDBJ databases">
        <title>An insight into the sialome of adult female Ixodes ricinus ticks feeding for 6 days.</title>
        <authorList>
            <person name="Perner J."/>
            <person name="Ribeiro J.M.C."/>
        </authorList>
    </citation>
    <scope>NUCLEOTIDE SEQUENCE</scope>
    <source>
        <strain evidence="2">Semi-engorged</strain>
        <tissue evidence="2">Salivary glands</tissue>
    </source>
</reference>
<keyword evidence="1" id="KW-0472">Membrane</keyword>
<dbReference type="AlphaFoldDB" id="A0A6B0UN92"/>
<name>A0A6B0UN92_IXORI</name>
<evidence type="ECO:0000313" key="2">
    <source>
        <dbReference type="EMBL" id="MXU91135.1"/>
    </source>
</evidence>
<organism evidence="2">
    <name type="scientific">Ixodes ricinus</name>
    <name type="common">Common tick</name>
    <name type="synonym">Acarus ricinus</name>
    <dbReference type="NCBI Taxonomy" id="34613"/>
    <lineage>
        <taxon>Eukaryota</taxon>
        <taxon>Metazoa</taxon>
        <taxon>Ecdysozoa</taxon>
        <taxon>Arthropoda</taxon>
        <taxon>Chelicerata</taxon>
        <taxon>Arachnida</taxon>
        <taxon>Acari</taxon>
        <taxon>Parasitiformes</taxon>
        <taxon>Ixodida</taxon>
        <taxon>Ixodoidea</taxon>
        <taxon>Ixodidae</taxon>
        <taxon>Ixodinae</taxon>
        <taxon>Ixodes</taxon>
    </lineage>
</organism>
<evidence type="ECO:0000256" key="1">
    <source>
        <dbReference type="SAM" id="Phobius"/>
    </source>
</evidence>
<keyword evidence="1" id="KW-1133">Transmembrane helix</keyword>
<feature type="transmembrane region" description="Helical" evidence="1">
    <location>
        <begin position="74"/>
        <end position="93"/>
    </location>
</feature>